<protein>
    <recommendedName>
        <fullName evidence="4">PQ loop repeat family protein</fullName>
    </recommendedName>
</protein>
<keyword evidence="1" id="KW-1133">Transmembrane helix</keyword>
<evidence type="ECO:0000313" key="3">
    <source>
        <dbReference type="Proteomes" id="UP000001542"/>
    </source>
</evidence>
<feature type="transmembrane region" description="Helical" evidence="1">
    <location>
        <begin position="81"/>
        <end position="100"/>
    </location>
</feature>
<dbReference type="GO" id="GO:0005802">
    <property type="term" value="C:trans-Golgi network"/>
    <property type="evidence" value="ECO:0000318"/>
    <property type="project" value="GO_Central"/>
</dbReference>
<dbReference type="EMBL" id="DS114064">
    <property type="protein sequence ID" value="EAX91019.1"/>
    <property type="molecule type" value="Genomic_DNA"/>
</dbReference>
<dbReference type="VEuPathDB" id="TrichDB:TVAGG3_0347270"/>
<dbReference type="GO" id="GO:0042147">
    <property type="term" value="P:retrograde transport, endosome to Golgi"/>
    <property type="evidence" value="ECO:0000318"/>
    <property type="project" value="GO_Central"/>
</dbReference>
<dbReference type="RefSeq" id="XP_001303949.1">
    <property type="nucleotide sequence ID" value="XM_001303948.1"/>
</dbReference>
<accession>A2FVP7</accession>
<dbReference type="Proteomes" id="UP000001542">
    <property type="component" value="Unassembled WGS sequence"/>
</dbReference>
<feature type="transmembrane region" description="Helical" evidence="1">
    <location>
        <begin position="179"/>
        <end position="201"/>
    </location>
</feature>
<dbReference type="VEuPathDB" id="TrichDB:TVAG_264950"/>
<dbReference type="OrthoDB" id="292213at2759"/>
<keyword evidence="1" id="KW-0472">Membrane</keyword>
<proteinExistence type="predicted"/>
<organism evidence="2 3">
    <name type="scientific">Trichomonas vaginalis (strain ATCC PRA-98 / G3)</name>
    <dbReference type="NCBI Taxonomy" id="412133"/>
    <lineage>
        <taxon>Eukaryota</taxon>
        <taxon>Metamonada</taxon>
        <taxon>Parabasalia</taxon>
        <taxon>Trichomonadida</taxon>
        <taxon>Trichomonadidae</taxon>
        <taxon>Trichomonas</taxon>
    </lineage>
</organism>
<feature type="transmembrane region" description="Helical" evidence="1">
    <location>
        <begin position="52"/>
        <end position="75"/>
    </location>
</feature>
<dbReference type="InParanoid" id="A2FVP7"/>
<name>A2FVP7_TRIV3</name>
<sequence length="280" mass="31700">MSLALFPLDIISKTILQLIPRFPYMMMDGMLMLFPTFGYFDQIRLMILKNNPNIYALNLCLILISQGLIKITFFIDEPFPIVLFGQGVGLCFVAFLHTFLRFRLLAKNPTSEIPHFGNNTSIVSQIFETITKNPKKAMNIFSALTFLEFFTSVLFYYLIFFIFYIITKIICGVHTAVNISSIIANLIDALVPLPVFSLVVIHSNIESVSIVLIIQYVFGDMFKIFLCYVTHSPWPFIFGSTLQLILDSIAGAKYTYLSIRNGNNAAAKSEANSTEESEED</sequence>
<reference evidence="2" key="1">
    <citation type="submission" date="2006-10" db="EMBL/GenBank/DDBJ databases">
        <authorList>
            <person name="Amadeo P."/>
            <person name="Zhao Q."/>
            <person name="Wortman J."/>
            <person name="Fraser-Liggett C."/>
            <person name="Carlton J."/>
        </authorList>
    </citation>
    <scope>NUCLEOTIDE SEQUENCE</scope>
    <source>
        <strain evidence="2">G3</strain>
    </source>
</reference>
<dbReference type="STRING" id="5722.A2FVP7"/>
<dbReference type="AlphaFoldDB" id="A2FVP7"/>
<dbReference type="PANTHER" id="PTHR14856">
    <property type="entry name" value="PQ-LOOP REPEAT-CONTAINING PROTEIN 1-LIKE PROTEIN"/>
    <property type="match status" value="1"/>
</dbReference>
<evidence type="ECO:0000256" key="1">
    <source>
        <dbReference type="SAM" id="Phobius"/>
    </source>
</evidence>
<dbReference type="GO" id="GO:0005829">
    <property type="term" value="C:cytosol"/>
    <property type="evidence" value="ECO:0007669"/>
    <property type="project" value="GOC"/>
</dbReference>
<dbReference type="KEGG" id="tva:4748711"/>
<evidence type="ECO:0000313" key="2">
    <source>
        <dbReference type="EMBL" id="EAX91019.1"/>
    </source>
</evidence>
<keyword evidence="3" id="KW-1185">Reference proteome</keyword>
<keyword evidence="1" id="KW-0812">Transmembrane</keyword>
<feature type="transmembrane region" description="Helical" evidence="1">
    <location>
        <begin position="22"/>
        <end position="40"/>
    </location>
</feature>
<dbReference type="GO" id="GO:0045332">
    <property type="term" value="P:phospholipid translocation"/>
    <property type="evidence" value="ECO:0000318"/>
    <property type="project" value="GO_Central"/>
</dbReference>
<gene>
    <name evidence="2" type="ORF">TVAG_264950</name>
</gene>
<feature type="transmembrane region" description="Helical" evidence="1">
    <location>
        <begin position="140"/>
        <end position="167"/>
    </location>
</feature>
<dbReference type="InterPro" id="IPR052241">
    <property type="entry name" value="SLC66/Scramblase_ANY1"/>
</dbReference>
<dbReference type="PANTHER" id="PTHR14856:SF9">
    <property type="entry name" value="PQ-LOOP REPEAT-CONTAINING PROTEIN 1"/>
    <property type="match status" value="1"/>
</dbReference>
<dbReference type="GO" id="GO:0005768">
    <property type="term" value="C:endosome"/>
    <property type="evidence" value="ECO:0000318"/>
    <property type="project" value="GO_Central"/>
</dbReference>
<reference evidence="2" key="2">
    <citation type="journal article" date="2007" name="Science">
        <title>Draft genome sequence of the sexually transmitted pathogen Trichomonas vaginalis.</title>
        <authorList>
            <person name="Carlton J.M."/>
            <person name="Hirt R.P."/>
            <person name="Silva J.C."/>
            <person name="Delcher A.L."/>
            <person name="Schatz M."/>
            <person name="Zhao Q."/>
            <person name="Wortman J.R."/>
            <person name="Bidwell S.L."/>
            <person name="Alsmark U.C.M."/>
            <person name="Besteiro S."/>
            <person name="Sicheritz-Ponten T."/>
            <person name="Noel C.J."/>
            <person name="Dacks J.B."/>
            <person name="Foster P.G."/>
            <person name="Simillion C."/>
            <person name="Van de Peer Y."/>
            <person name="Miranda-Saavedra D."/>
            <person name="Barton G.J."/>
            <person name="Westrop G.D."/>
            <person name="Mueller S."/>
            <person name="Dessi D."/>
            <person name="Fiori P.L."/>
            <person name="Ren Q."/>
            <person name="Paulsen I."/>
            <person name="Zhang H."/>
            <person name="Bastida-Corcuera F.D."/>
            <person name="Simoes-Barbosa A."/>
            <person name="Brown M.T."/>
            <person name="Hayes R.D."/>
            <person name="Mukherjee M."/>
            <person name="Okumura C.Y."/>
            <person name="Schneider R."/>
            <person name="Smith A.J."/>
            <person name="Vanacova S."/>
            <person name="Villalvazo M."/>
            <person name="Haas B.J."/>
            <person name="Pertea M."/>
            <person name="Feldblyum T.V."/>
            <person name="Utterback T.R."/>
            <person name="Shu C.L."/>
            <person name="Osoegawa K."/>
            <person name="de Jong P.J."/>
            <person name="Hrdy I."/>
            <person name="Horvathova L."/>
            <person name="Zubacova Z."/>
            <person name="Dolezal P."/>
            <person name="Malik S.B."/>
            <person name="Logsdon J.M. Jr."/>
            <person name="Henze K."/>
            <person name="Gupta A."/>
            <person name="Wang C.C."/>
            <person name="Dunne R.L."/>
            <person name="Upcroft J.A."/>
            <person name="Upcroft P."/>
            <person name="White O."/>
            <person name="Salzberg S.L."/>
            <person name="Tang P."/>
            <person name="Chiu C.-H."/>
            <person name="Lee Y.-S."/>
            <person name="Embley T.M."/>
            <person name="Coombs G.H."/>
            <person name="Mottram J.C."/>
            <person name="Tachezy J."/>
            <person name="Fraser-Liggett C.M."/>
            <person name="Johnson P.J."/>
        </authorList>
    </citation>
    <scope>NUCLEOTIDE SEQUENCE [LARGE SCALE GENOMIC DNA]</scope>
    <source>
        <strain evidence="2">G3</strain>
    </source>
</reference>
<evidence type="ECO:0008006" key="4">
    <source>
        <dbReference type="Google" id="ProtNLM"/>
    </source>
</evidence>